<organism evidence="1 2">
    <name type="scientific">Mycolicibacterium hassiacum (strain DSM 44199 / CIP 105218 / JCM 12690 / 3849)</name>
    <name type="common">Mycobacterium hassiacum</name>
    <dbReference type="NCBI Taxonomy" id="1122247"/>
    <lineage>
        <taxon>Bacteria</taxon>
        <taxon>Bacillati</taxon>
        <taxon>Actinomycetota</taxon>
        <taxon>Actinomycetes</taxon>
        <taxon>Mycobacteriales</taxon>
        <taxon>Mycobacteriaceae</taxon>
        <taxon>Mycolicibacterium</taxon>
    </lineage>
</organism>
<reference evidence="1 2" key="1">
    <citation type="journal article" date="2012" name="J. Bacteriol.">
        <title>Genome sequence of Mycobacterium hassiacum DSM 44199, a rare source of heat-stable mycobacterial proteins.</title>
        <authorList>
            <person name="Tiago I."/>
            <person name="Maranha A."/>
            <person name="Mendes V."/>
            <person name="Alarico S."/>
            <person name="Moynihan P.J."/>
            <person name="Clarke A.J."/>
            <person name="Macedo-Ribeiro S."/>
            <person name="Pereira P.J."/>
            <person name="Empadinhas N."/>
        </authorList>
    </citation>
    <scope>NUCLEOTIDE SEQUENCE [LARGE SCALE GENOMIC DNA]</scope>
    <source>
        <strain evidence="2">DSM 44199 / CIP 105218 / JCM 12690 / 3849</strain>
    </source>
</reference>
<dbReference type="RefSeq" id="WP_005630647.1">
    <property type="nucleotide sequence ID" value="NZ_AMRA01000105.1"/>
</dbReference>
<name>K5B7J2_MYCHD</name>
<dbReference type="PATRIC" id="fig|1122247.3.peg.3756"/>
<dbReference type="InterPro" id="IPR024726">
    <property type="entry name" value="FhuF_C"/>
</dbReference>
<gene>
    <name evidence="1" type="ORF">C731_3915</name>
</gene>
<evidence type="ECO:0000313" key="2">
    <source>
        <dbReference type="Proteomes" id="UP000006265"/>
    </source>
</evidence>
<sequence>MDISAELTEIGSYGEFFRITVGGSEAGWVPVGRCNADGWADLVEVTVARLGTSERRVAASMVQFAHAARLWSPVLACALVYRVVPDLASLQRARDGSALRLPTARAAPLEPTARSLYRLVVEQHLEPLADGLRVKPARSVRYGNAASALVESARALIAARPQLRDPAAELTASLLGTGKLCGAGDFDAAAWSFRRRSCCLYYRVPGGGKCGDCVLR</sequence>
<dbReference type="EMBL" id="AMRA01000105">
    <property type="protein sequence ID" value="EKF22043.1"/>
    <property type="molecule type" value="Genomic_DNA"/>
</dbReference>
<evidence type="ECO:0000313" key="1">
    <source>
        <dbReference type="EMBL" id="EKF22043.1"/>
    </source>
</evidence>
<keyword evidence="2" id="KW-1185">Reference proteome</keyword>
<accession>K5B7J2</accession>
<protein>
    <submittedName>
        <fullName evidence="1">FhuF 2Fe-2S C-terminal domain protein</fullName>
    </submittedName>
</protein>
<comment type="caution">
    <text evidence="1">The sequence shown here is derived from an EMBL/GenBank/DDBJ whole genome shotgun (WGS) entry which is preliminary data.</text>
</comment>
<dbReference type="AlphaFoldDB" id="K5B7J2"/>
<dbReference type="GO" id="GO:0051537">
    <property type="term" value="F:2 iron, 2 sulfur cluster binding"/>
    <property type="evidence" value="ECO:0007669"/>
    <property type="project" value="InterPro"/>
</dbReference>
<dbReference type="STRING" id="1122247.GCA_000379865_01700"/>
<proteinExistence type="predicted"/>
<dbReference type="OrthoDB" id="3290158at2"/>
<dbReference type="eggNOG" id="COG4114">
    <property type="taxonomic scope" value="Bacteria"/>
</dbReference>
<dbReference type="Pfam" id="PF11575">
    <property type="entry name" value="FhuF_C"/>
    <property type="match status" value="1"/>
</dbReference>
<dbReference type="Proteomes" id="UP000006265">
    <property type="component" value="Unassembled WGS sequence"/>
</dbReference>